<proteinExistence type="predicted"/>
<sequence length="264" mass="29995">MAKINRYSQIIESIFFNSYQAGATEIPFTREEIEHTAAKLEIKLPKNLGDVLYSFRYRIALPKTIIDTAPEGFEWIIRSTGRALYKLVITKQTYFKPTEHLAETKIPDSTPGIISSYAMNDEQALLAGIRYNRLIDIFTGLTCYSLQSHLRTTVPEIGQVETDEIYIGIDKRGVHYIIPVQAKGGTDKLGVVQIEQDFAIGASKFPSLICKPIAAQFMNNKAIALFEFEMYNNEIVITTEKHYRLVAHGELTTEELENYKTRSQ</sequence>
<reference evidence="1" key="1">
    <citation type="submission" date="2020-08" db="EMBL/GenBank/DDBJ databases">
        <title>Genomic Encyclopedia of Type Strains, Phase III (KMG-III): the genomes of soil and plant-associated and newly described type strains.</title>
        <authorList>
            <person name="Whitman W."/>
        </authorList>
    </citation>
    <scope>NUCLEOTIDE SEQUENCE [LARGE SCALE GENOMIC DNA]</scope>
    <source>
        <strain evidence="1">CECT 8628</strain>
    </source>
</reference>
<keyword evidence="2" id="KW-1185">Reference proteome</keyword>
<protein>
    <recommendedName>
        <fullName evidence="3">Endonuclease</fullName>
    </recommendedName>
</protein>
<organism evidence="1 2">
    <name type="scientific">Mucilaginibacter gotjawali</name>
    <dbReference type="NCBI Taxonomy" id="1550579"/>
    <lineage>
        <taxon>Bacteria</taxon>
        <taxon>Pseudomonadati</taxon>
        <taxon>Bacteroidota</taxon>
        <taxon>Sphingobacteriia</taxon>
        <taxon>Sphingobacteriales</taxon>
        <taxon>Sphingobacteriaceae</taxon>
        <taxon>Mucilaginibacter</taxon>
    </lineage>
</organism>
<name>A0A839S8K2_9SPHI</name>
<accession>A0A839S8K2</accession>
<dbReference type="RefSeq" id="WP_096356909.1">
    <property type="nucleotide sequence ID" value="NZ_AP017313.1"/>
</dbReference>
<comment type="caution">
    <text evidence="1">The sequence shown here is derived from an EMBL/GenBank/DDBJ whole genome shotgun (WGS) entry which is preliminary data.</text>
</comment>
<evidence type="ECO:0000313" key="2">
    <source>
        <dbReference type="Proteomes" id="UP000539265"/>
    </source>
</evidence>
<dbReference type="AlphaFoldDB" id="A0A839S8K2"/>
<evidence type="ECO:0000313" key="1">
    <source>
        <dbReference type="EMBL" id="MBB3054461.1"/>
    </source>
</evidence>
<gene>
    <name evidence="1" type="ORF">FHS11_000871</name>
</gene>
<dbReference type="Proteomes" id="UP000539265">
    <property type="component" value="Unassembled WGS sequence"/>
</dbReference>
<dbReference type="OrthoDB" id="9813719at2"/>
<evidence type="ECO:0008006" key="3">
    <source>
        <dbReference type="Google" id="ProtNLM"/>
    </source>
</evidence>
<dbReference type="EMBL" id="JACHWX010000002">
    <property type="protein sequence ID" value="MBB3054461.1"/>
    <property type="molecule type" value="Genomic_DNA"/>
</dbReference>